<gene>
    <name evidence="4" type="ORF">K9U37_10630</name>
</gene>
<dbReference type="EMBL" id="JAIVFL010000001">
    <property type="protein sequence ID" value="MCI4675313.1"/>
    <property type="molecule type" value="Genomic_DNA"/>
</dbReference>
<reference evidence="4" key="1">
    <citation type="journal article" date="2022" name="ISME J.">
        <title>Identification of active gaseous-alkane degraders at natural gas seeps.</title>
        <authorList>
            <person name="Farhan Ul Haque M."/>
            <person name="Hernandez M."/>
            <person name="Crombie A.T."/>
            <person name="Murrell J.C."/>
        </authorList>
    </citation>
    <scope>NUCLEOTIDE SEQUENCE</scope>
    <source>
        <strain evidence="4">ANDR5</strain>
    </source>
</reference>
<dbReference type="Pfam" id="PF13810">
    <property type="entry name" value="DUF4185"/>
    <property type="match status" value="2"/>
</dbReference>
<feature type="chain" id="PRO_5046152441" evidence="2">
    <location>
        <begin position="29"/>
        <end position="674"/>
    </location>
</feature>
<feature type="domain" description="DUF4185" evidence="3">
    <location>
        <begin position="302"/>
        <end position="532"/>
    </location>
</feature>
<evidence type="ECO:0000256" key="2">
    <source>
        <dbReference type="SAM" id="SignalP"/>
    </source>
</evidence>
<dbReference type="InterPro" id="IPR023296">
    <property type="entry name" value="Glyco_hydro_beta-prop_sf"/>
</dbReference>
<feature type="region of interest" description="Disordered" evidence="1">
    <location>
        <begin position="40"/>
        <end position="146"/>
    </location>
</feature>
<dbReference type="Proteomes" id="UP001139068">
    <property type="component" value="Unassembled WGS sequence"/>
</dbReference>
<accession>A0ABS9YVQ4</accession>
<feature type="domain" description="DUF4185" evidence="3">
    <location>
        <begin position="565"/>
        <end position="663"/>
    </location>
</feature>
<feature type="signal peptide" evidence="2">
    <location>
        <begin position="1"/>
        <end position="28"/>
    </location>
</feature>
<comment type="caution">
    <text evidence="4">The sequence shown here is derived from an EMBL/GenBank/DDBJ whole genome shotgun (WGS) entry which is preliminary data.</text>
</comment>
<name>A0ABS9YVQ4_9MYCO</name>
<proteinExistence type="predicted"/>
<evidence type="ECO:0000259" key="3">
    <source>
        <dbReference type="Pfam" id="PF13810"/>
    </source>
</evidence>
<protein>
    <submittedName>
        <fullName evidence="4">DUF4185 domain-containing protein</fullName>
    </submittedName>
</protein>
<organism evidence="4 5">
    <name type="scientific">Candidatus Mycolicibacterium alkanivorans</name>
    <dbReference type="NCBI Taxonomy" id="2954114"/>
    <lineage>
        <taxon>Bacteria</taxon>
        <taxon>Bacillati</taxon>
        <taxon>Actinomycetota</taxon>
        <taxon>Actinomycetes</taxon>
        <taxon>Mycobacteriales</taxon>
        <taxon>Mycobacteriaceae</taxon>
        <taxon>Mycolicibacterium</taxon>
    </lineage>
</organism>
<evidence type="ECO:0000313" key="4">
    <source>
        <dbReference type="EMBL" id="MCI4675313.1"/>
    </source>
</evidence>
<evidence type="ECO:0000313" key="5">
    <source>
        <dbReference type="Proteomes" id="UP001139068"/>
    </source>
</evidence>
<keyword evidence="2" id="KW-0732">Signal</keyword>
<dbReference type="InterPro" id="IPR025442">
    <property type="entry name" value="DUF4185"/>
</dbReference>
<feature type="compositionally biased region" description="Low complexity" evidence="1">
    <location>
        <begin position="61"/>
        <end position="76"/>
    </location>
</feature>
<dbReference type="Gene3D" id="2.115.10.20">
    <property type="entry name" value="Glycosyl hydrolase domain, family 43"/>
    <property type="match status" value="1"/>
</dbReference>
<dbReference type="RefSeq" id="WP_243071651.1">
    <property type="nucleotide sequence ID" value="NZ_JAIVFL010000001.1"/>
</dbReference>
<keyword evidence="5" id="KW-1185">Reference proteome</keyword>
<sequence length="674" mass="69308">MRPSMNAAAYVGRMGVLAVALGVGAAVASGNTVAWADGSGDAGSAAHGTASHDTSAPGANAPASTAPGSTGSSSTARSKRASLRPATTADRTPGSGTPSSSKSGKSAAARAAASGSGGALTRATTVDKPAGSTAQATSADTAAPAPAATAVNPSRVALSTAAVTVAPAVVATAGATAAVLSVPVTATAPVVTALPTDAVQSAAPPVLSRLLAVFELVRGGLGSTPRTPPTTPAAWMLAAWVRREFDPAPPASRAASTTATSAPIALAAAVVTSPTTLPSAPVGWVTGQANTGYPGLNWPQTNNTARQEVWGTDLGILWENGLTGNIQLAFGDTFSGPNMTGDWRSNILLLSRDTNLSNGLSLLPTDYAYQFIPSAPGALFPILSSEVTIIPTSAVSVNNQQYVNYMSVKSWDTPGRWTTNYSAISVYDQATDKWVLAPSTIRSAGWFRSSTPYVAGNQNFQQAAYVLQPADQVPAGGTQYLYAFGTPSGRAGSAYLSRVPADSVTDLSKYEYWDGGNWVADRPAVAAPVLGDSTRSTGLFGPIIDLANNPNFFCGWFAGLTGAKTGGNVSEMSVQYNDYLKKYVVLYGNGNNDVILRTADQPEGPWSDPVTIATSARYPGLYAPMIHPWSGSGKLVDNNGQADVNNLYWDMSLWGNYNVVLMKTDLTPLKTTVV</sequence>
<evidence type="ECO:0000256" key="1">
    <source>
        <dbReference type="SAM" id="MobiDB-lite"/>
    </source>
</evidence>
<feature type="compositionally biased region" description="Low complexity" evidence="1">
    <location>
        <begin position="40"/>
        <end position="53"/>
    </location>
</feature>
<feature type="compositionally biased region" description="Low complexity" evidence="1">
    <location>
        <begin position="92"/>
        <end position="146"/>
    </location>
</feature>